<protein>
    <submittedName>
        <fullName evidence="8">MFS transporter</fullName>
    </submittedName>
</protein>
<dbReference type="Proteomes" id="UP000671914">
    <property type="component" value="Chromosome"/>
</dbReference>
<evidence type="ECO:0000256" key="5">
    <source>
        <dbReference type="ARBA" id="ARBA00023136"/>
    </source>
</evidence>
<name>A0A975FPV3_9MICO</name>
<keyword evidence="4 6" id="KW-1133">Transmembrane helix</keyword>
<feature type="domain" description="Major facilitator superfamily (MFS) profile" evidence="7">
    <location>
        <begin position="1"/>
        <end position="361"/>
    </location>
</feature>
<dbReference type="InterPro" id="IPR036259">
    <property type="entry name" value="MFS_trans_sf"/>
</dbReference>
<dbReference type="InterPro" id="IPR020846">
    <property type="entry name" value="MFS_dom"/>
</dbReference>
<feature type="transmembrane region" description="Helical" evidence="6">
    <location>
        <begin position="16"/>
        <end position="37"/>
    </location>
</feature>
<keyword evidence="3 6" id="KW-0812">Transmembrane</keyword>
<keyword evidence="5 6" id="KW-0472">Membrane</keyword>
<organism evidence="8 9">
    <name type="scientific">Agromyces archimandritae</name>
    <dbReference type="NCBI Taxonomy" id="2781962"/>
    <lineage>
        <taxon>Bacteria</taxon>
        <taxon>Bacillati</taxon>
        <taxon>Actinomycetota</taxon>
        <taxon>Actinomycetes</taxon>
        <taxon>Micrococcales</taxon>
        <taxon>Microbacteriaceae</taxon>
        <taxon>Agromyces</taxon>
    </lineage>
</organism>
<feature type="transmembrane region" description="Helical" evidence="6">
    <location>
        <begin position="49"/>
        <end position="68"/>
    </location>
</feature>
<evidence type="ECO:0000256" key="3">
    <source>
        <dbReference type="ARBA" id="ARBA00022692"/>
    </source>
</evidence>
<keyword evidence="9" id="KW-1185">Reference proteome</keyword>
<dbReference type="GO" id="GO:0022857">
    <property type="term" value="F:transmembrane transporter activity"/>
    <property type="evidence" value="ECO:0007669"/>
    <property type="project" value="InterPro"/>
</dbReference>
<accession>A0A975FPV3</accession>
<feature type="transmembrane region" description="Helical" evidence="6">
    <location>
        <begin position="275"/>
        <end position="294"/>
    </location>
</feature>
<feature type="transmembrane region" description="Helical" evidence="6">
    <location>
        <begin position="314"/>
        <end position="334"/>
    </location>
</feature>
<feature type="transmembrane region" description="Helical" evidence="6">
    <location>
        <begin position="137"/>
        <end position="158"/>
    </location>
</feature>
<dbReference type="PANTHER" id="PTHR43385:SF1">
    <property type="entry name" value="RIBOFLAVIN TRANSPORTER RIBJ"/>
    <property type="match status" value="1"/>
</dbReference>
<dbReference type="AlphaFoldDB" id="A0A975FPV3"/>
<proteinExistence type="predicted"/>
<dbReference type="GO" id="GO:0005886">
    <property type="term" value="C:plasma membrane"/>
    <property type="evidence" value="ECO:0007669"/>
    <property type="project" value="UniProtKB-SubCell"/>
</dbReference>
<evidence type="ECO:0000313" key="8">
    <source>
        <dbReference type="EMBL" id="QTX06205.1"/>
    </source>
</evidence>
<dbReference type="EMBL" id="CP071696">
    <property type="protein sequence ID" value="QTX06205.1"/>
    <property type="molecule type" value="Genomic_DNA"/>
</dbReference>
<keyword evidence="2" id="KW-0813">Transport</keyword>
<dbReference type="SUPFAM" id="SSF103473">
    <property type="entry name" value="MFS general substrate transporter"/>
    <property type="match status" value="1"/>
</dbReference>
<dbReference type="InterPro" id="IPR052983">
    <property type="entry name" value="MFS_Riboflavin_Transporter"/>
</dbReference>
<evidence type="ECO:0000256" key="4">
    <source>
        <dbReference type="ARBA" id="ARBA00022989"/>
    </source>
</evidence>
<evidence type="ECO:0000256" key="1">
    <source>
        <dbReference type="ARBA" id="ARBA00004651"/>
    </source>
</evidence>
<evidence type="ECO:0000256" key="6">
    <source>
        <dbReference type="SAM" id="Phobius"/>
    </source>
</evidence>
<dbReference type="KEGG" id="aarc:G127AT_07135"/>
<dbReference type="PANTHER" id="PTHR43385">
    <property type="entry name" value="RIBOFLAVIN TRANSPORTER RIBJ"/>
    <property type="match status" value="1"/>
</dbReference>
<feature type="transmembrane region" description="Helical" evidence="6">
    <location>
        <begin position="340"/>
        <end position="358"/>
    </location>
</feature>
<dbReference type="Gene3D" id="1.20.1250.20">
    <property type="entry name" value="MFS general substrate transporter like domains"/>
    <property type="match status" value="1"/>
</dbReference>
<feature type="transmembrane region" description="Helical" evidence="6">
    <location>
        <begin position="108"/>
        <end position="131"/>
    </location>
</feature>
<sequence>MIVAAPEVARETGWPVLAVTSAFSAGLVASAIAGIPVGRMLDARGPRTVMTAGTALGVAGVVGVALAPNLWVFLAAWIVCGLAQSTLLYQAVFTVVIRRHGAGTQLPLTVLTLAGGLASTVFAPIVAALLGGLDWRATFLVLAGILAVVALPVTWFSLERRWPERRAAASTPEPADPVRAVLRTRRFWMLEITMLGIVAASFSATLAAVPLYMEKGFGFELAALALGLIGAGQVVGRLLFLVVPRRVAPWMPLAIVAVVTAVCLGLLAVVPGPPWLLVAIGMLAGAVRGAQTLVQASAVADRWGTRSYGAINGVFAAPVTIMMALAPAIGPAVAGGVGGYAAMTAIMAGVALVAAFTARAS</sequence>
<feature type="transmembrane region" description="Helical" evidence="6">
    <location>
        <begin position="250"/>
        <end position="269"/>
    </location>
</feature>
<dbReference type="InterPro" id="IPR011701">
    <property type="entry name" value="MFS"/>
</dbReference>
<dbReference type="PROSITE" id="PS50850">
    <property type="entry name" value="MFS"/>
    <property type="match status" value="1"/>
</dbReference>
<feature type="transmembrane region" description="Helical" evidence="6">
    <location>
        <begin position="74"/>
        <end position="96"/>
    </location>
</feature>
<evidence type="ECO:0000259" key="7">
    <source>
        <dbReference type="PROSITE" id="PS50850"/>
    </source>
</evidence>
<evidence type="ECO:0000313" key="9">
    <source>
        <dbReference type="Proteomes" id="UP000671914"/>
    </source>
</evidence>
<evidence type="ECO:0000256" key="2">
    <source>
        <dbReference type="ARBA" id="ARBA00022448"/>
    </source>
</evidence>
<reference evidence="8" key="1">
    <citation type="submission" date="2021-03" db="EMBL/GenBank/DDBJ databases">
        <title>Agromyces archimandritus sp. nov., isolated from the cockroach Archimandrita tessellata.</title>
        <authorList>
            <person name="Guzman J."/>
            <person name="Ortuzar M."/>
            <person name="Poehlein A."/>
            <person name="Daniel R."/>
            <person name="Trujillo M."/>
            <person name="Vilcinskas A."/>
        </authorList>
    </citation>
    <scope>NUCLEOTIDE SEQUENCE</scope>
    <source>
        <strain evidence="8">G127AT</strain>
    </source>
</reference>
<feature type="transmembrane region" description="Helical" evidence="6">
    <location>
        <begin position="221"/>
        <end position="243"/>
    </location>
</feature>
<comment type="subcellular location">
    <subcellularLocation>
        <location evidence="1">Cell membrane</location>
        <topology evidence="1">Multi-pass membrane protein</topology>
    </subcellularLocation>
</comment>
<gene>
    <name evidence="8" type="ORF">G127AT_07135</name>
</gene>
<dbReference type="Pfam" id="PF07690">
    <property type="entry name" value="MFS_1"/>
    <property type="match status" value="1"/>
</dbReference>
<feature type="transmembrane region" description="Helical" evidence="6">
    <location>
        <begin position="187"/>
        <end position="209"/>
    </location>
</feature>